<proteinExistence type="predicted"/>
<gene>
    <name evidence="1" type="ORF">H9S92_05065</name>
</gene>
<name>A0A923T7F3_9BACT</name>
<dbReference type="RefSeq" id="WP_187465622.1">
    <property type="nucleotide sequence ID" value="NZ_JACSIT010000067.1"/>
</dbReference>
<reference evidence="1" key="1">
    <citation type="submission" date="2020-08" db="EMBL/GenBank/DDBJ databases">
        <title>Lewinella bacteria from marine environments.</title>
        <authorList>
            <person name="Zhong Y."/>
        </authorList>
    </citation>
    <scope>NUCLEOTIDE SEQUENCE</scope>
    <source>
        <strain evidence="1">KCTC 42187</strain>
    </source>
</reference>
<keyword evidence="2" id="KW-1185">Reference proteome</keyword>
<comment type="caution">
    <text evidence="1">The sequence shown here is derived from an EMBL/GenBank/DDBJ whole genome shotgun (WGS) entry which is preliminary data.</text>
</comment>
<accession>A0A923T7F3</accession>
<sequence>MAGLRVGILLLLCCTVAALPGQLRVQPVADPVLSNGFMSFWGAAAGAGISLRSQASLNTPPLRLLSLESTVSQSAPAFDFTRTAPHLAFFCRLEINEKAGAIIPAKFRLGGHTHWQDALWRRE</sequence>
<organism evidence="1 2">
    <name type="scientific">Neolewinella lacunae</name>
    <dbReference type="NCBI Taxonomy" id="1517758"/>
    <lineage>
        <taxon>Bacteria</taxon>
        <taxon>Pseudomonadati</taxon>
        <taxon>Bacteroidota</taxon>
        <taxon>Saprospiria</taxon>
        <taxon>Saprospirales</taxon>
        <taxon>Lewinellaceae</taxon>
        <taxon>Neolewinella</taxon>
    </lineage>
</organism>
<dbReference type="AlphaFoldDB" id="A0A923T7F3"/>
<evidence type="ECO:0000313" key="2">
    <source>
        <dbReference type="Proteomes" id="UP000650081"/>
    </source>
</evidence>
<dbReference type="EMBL" id="JACSIT010000067">
    <property type="protein sequence ID" value="MBC6993519.1"/>
    <property type="molecule type" value="Genomic_DNA"/>
</dbReference>
<dbReference type="Proteomes" id="UP000650081">
    <property type="component" value="Unassembled WGS sequence"/>
</dbReference>
<protein>
    <submittedName>
        <fullName evidence="1">Uncharacterized protein</fullName>
    </submittedName>
</protein>
<evidence type="ECO:0000313" key="1">
    <source>
        <dbReference type="EMBL" id="MBC6993519.1"/>
    </source>
</evidence>